<dbReference type="Gene3D" id="2.170.130.10">
    <property type="entry name" value="TonB-dependent receptor, plug domain"/>
    <property type="match status" value="1"/>
</dbReference>
<dbReference type="InterPro" id="IPR008969">
    <property type="entry name" value="CarboxyPept-like_regulatory"/>
</dbReference>
<evidence type="ECO:0000313" key="10">
    <source>
        <dbReference type="Proteomes" id="UP000295438"/>
    </source>
</evidence>
<keyword evidence="3 7" id="KW-1134">Transmembrane beta strand</keyword>
<accession>A0A4R5V8R9</accession>
<keyword evidence="5 7" id="KW-0472">Membrane</keyword>
<dbReference type="Gene3D" id="2.60.40.1120">
    <property type="entry name" value="Carboxypeptidase-like, regulatory domain"/>
    <property type="match status" value="1"/>
</dbReference>
<dbReference type="InterPro" id="IPR012910">
    <property type="entry name" value="Plug_dom"/>
</dbReference>
<dbReference type="AlphaFoldDB" id="A0A4R5V8R9"/>
<reference evidence="9 10" key="1">
    <citation type="submission" date="2019-03" db="EMBL/GenBank/DDBJ databases">
        <title>Algoriphagus aquimaris sp. nov., isolated form marine sediment in Pohang, Korea.</title>
        <authorList>
            <person name="Kim J."/>
            <person name="Yoon S.-H."/>
            <person name="Lee S.-S."/>
        </authorList>
    </citation>
    <scope>NUCLEOTIDE SEQUENCE [LARGE SCALE GENOMIC DNA]</scope>
    <source>
        <strain evidence="9 10">F21</strain>
    </source>
</reference>
<dbReference type="Gene3D" id="2.40.170.20">
    <property type="entry name" value="TonB-dependent receptor, beta-barrel domain"/>
    <property type="match status" value="1"/>
</dbReference>
<evidence type="ECO:0000256" key="1">
    <source>
        <dbReference type="ARBA" id="ARBA00004571"/>
    </source>
</evidence>
<evidence type="ECO:0000256" key="6">
    <source>
        <dbReference type="ARBA" id="ARBA00023237"/>
    </source>
</evidence>
<keyword evidence="10" id="KW-1185">Reference proteome</keyword>
<evidence type="ECO:0000256" key="5">
    <source>
        <dbReference type="ARBA" id="ARBA00023136"/>
    </source>
</evidence>
<keyword evidence="9" id="KW-0675">Receptor</keyword>
<proteinExistence type="inferred from homology"/>
<gene>
    <name evidence="9" type="ORF">E1898_04540</name>
</gene>
<dbReference type="EMBL" id="SMUW01000028">
    <property type="protein sequence ID" value="TDK47946.1"/>
    <property type="molecule type" value="Genomic_DNA"/>
</dbReference>
<keyword evidence="4 7" id="KW-0812">Transmembrane</keyword>
<dbReference type="InterPro" id="IPR036942">
    <property type="entry name" value="Beta-barrel_TonB_sf"/>
</dbReference>
<dbReference type="InterPro" id="IPR023997">
    <property type="entry name" value="TonB-dep_OMP_SusC/RagA_CS"/>
</dbReference>
<dbReference type="Proteomes" id="UP000295438">
    <property type="component" value="Unassembled WGS sequence"/>
</dbReference>
<dbReference type="Gene3D" id="3.55.50.30">
    <property type="match status" value="1"/>
</dbReference>
<evidence type="ECO:0000256" key="2">
    <source>
        <dbReference type="ARBA" id="ARBA00022448"/>
    </source>
</evidence>
<evidence type="ECO:0000256" key="7">
    <source>
        <dbReference type="PROSITE-ProRule" id="PRU01360"/>
    </source>
</evidence>
<evidence type="ECO:0000256" key="4">
    <source>
        <dbReference type="ARBA" id="ARBA00022692"/>
    </source>
</evidence>
<evidence type="ECO:0000256" key="3">
    <source>
        <dbReference type="ARBA" id="ARBA00022452"/>
    </source>
</evidence>
<dbReference type="InterPro" id="IPR039426">
    <property type="entry name" value="TonB-dep_rcpt-like"/>
</dbReference>
<keyword evidence="2 7" id="KW-0813">Transport</keyword>
<comment type="subcellular location">
    <subcellularLocation>
        <location evidence="1 7">Cell outer membrane</location>
        <topology evidence="1 7">Multi-pass membrane protein</topology>
    </subcellularLocation>
</comment>
<dbReference type="SUPFAM" id="SSF49464">
    <property type="entry name" value="Carboxypeptidase regulatory domain-like"/>
    <property type="match status" value="1"/>
</dbReference>
<dbReference type="FunFam" id="2.60.40.1120:FF:000003">
    <property type="entry name" value="Outer membrane protein Omp121"/>
    <property type="match status" value="1"/>
</dbReference>
<dbReference type="GO" id="GO:0009279">
    <property type="term" value="C:cell outer membrane"/>
    <property type="evidence" value="ECO:0007669"/>
    <property type="project" value="UniProtKB-SubCell"/>
</dbReference>
<protein>
    <submittedName>
        <fullName evidence="9">TonB-dependent receptor</fullName>
    </submittedName>
</protein>
<dbReference type="InterPro" id="IPR023996">
    <property type="entry name" value="TonB-dep_OMP_SusC/RagA"/>
</dbReference>
<sequence length="1124" mass="124421">MKKPLLRQLIMLSKRILYAFAIQLIFCSVLLANTGKAQMKSISEVMVSISLDNQPLSKAFSQLERKTDFKFTYNPNTIPLDQRVSLDLESATVYQVLENLIRQTNLSFVQINKNIHVKLPSGSEKTISIQELEFIDIRGKVSDASGQPLPGVTVIIEGTTTGTVTDIDGNYSLSASEGDILVFSFVGFESQRISVGNQTTIDIQLIEDARSLEEVIVVGYGQINRRDITGSVGSVNAEKLNEVPTASFDQALQGRVAGVNIIKDSGAPGGGVTVQIRGINSINGNNNPLYVIDGFPIIFSQSANSSGLAQINPGDIESIEILKDASATAIYGTRGANGVILITTKSGKKGRSDFDFQMFTGVSSISKLPVLNTLEFAEITNTLDINEGNSPRYPNPQSLPNIDYQEQIFQSGMQQNYQLSYSSGNEKSNYAIIGNYYNEEGVIRNSSFERFSLRVNANHNVNDRFRIGNYLTISRTNNDLLSTEGRGGQGGGIVQNAILRPPNAPIFDETGDYVFNFEEFVGNNPISLVNEPINQTLGFRFLGNVFLEYDLTKDLKIRVTAGATSNFQKNNQFFSTRTFQGRNVDGVGTVFSSQNFNWLNENILTYNKKFGNDHQINALIGFSSQKDFYESQSSTSSGFPSQDFLFNNLGAGSLNIAVGSNRQQWALASYIFRANYTLKDKYLFTFTGRRDGSSRFGADTRWGFFPSGAFAWRISDEGFLKNSEIISDLKLRTSIGVTGNEPTNLYGSQSLLSPNSPYIFEQNLIVGVSPIALANPDLGWERSRMINIGIDGGLFDNRLTFTLDYYNNLTNDLIFSQPLPDHIGLGSVLVNLGSTRNKGFEFTIGSDVFVNEFKWNTNLNFSLNRNEVLELLNNQQILRGIGPNISAVSEFNLIREGLPITTFFGYQVDGIYQTQEQIAQSGISENVQPGDIIRRDINGDGVVNDQDRMIIGDAQPDFIFGFANNFSYKNFDLNFLINGVVGNEILNMNRYELFSMDGRNNLPREALNYWTGPGTSNTIPRPSARANFRNRATSFGIEDGTFIRLRNISLGYTFPTSMFNEKVKNLRVYVTGQNLITITNYSGFDPEVNSFANGGSGVNFNIQGLDYGSFPRPKTILLGLNLTF</sequence>
<dbReference type="PROSITE" id="PS52016">
    <property type="entry name" value="TONB_DEPENDENT_REC_3"/>
    <property type="match status" value="1"/>
</dbReference>
<evidence type="ECO:0000259" key="8">
    <source>
        <dbReference type="Pfam" id="PF07715"/>
    </source>
</evidence>
<dbReference type="FunFam" id="2.170.130.10:FF:000008">
    <property type="entry name" value="SusC/RagA family TonB-linked outer membrane protein"/>
    <property type="match status" value="1"/>
</dbReference>
<comment type="similarity">
    <text evidence="7">Belongs to the TonB-dependent receptor family.</text>
</comment>
<feature type="domain" description="TonB-dependent receptor plug" evidence="8">
    <location>
        <begin position="225"/>
        <end position="339"/>
    </location>
</feature>
<dbReference type="Pfam" id="PF07715">
    <property type="entry name" value="Plug"/>
    <property type="match status" value="1"/>
</dbReference>
<dbReference type="RefSeq" id="WP_133390015.1">
    <property type="nucleotide sequence ID" value="NZ_SMUW01000028.1"/>
</dbReference>
<name>A0A4R5V8R9_9BACT</name>
<evidence type="ECO:0000313" key="9">
    <source>
        <dbReference type="EMBL" id="TDK47946.1"/>
    </source>
</evidence>
<keyword evidence="6 7" id="KW-0998">Cell outer membrane</keyword>
<comment type="caution">
    <text evidence="9">The sequence shown here is derived from an EMBL/GenBank/DDBJ whole genome shotgun (WGS) entry which is preliminary data.</text>
</comment>
<organism evidence="9 10">
    <name type="scientific">Algoriphagus formosus</name>
    <dbReference type="NCBI Taxonomy" id="2007308"/>
    <lineage>
        <taxon>Bacteria</taxon>
        <taxon>Pseudomonadati</taxon>
        <taxon>Bacteroidota</taxon>
        <taxon>Cytophagia</taxon>
        <taxon>Cytophagales</taxon>
        <taxon>Cyclobacteriaceae</taxon>
        <taxon>Algoriphagus</taxon>
    </lineage>
</organism>
<dbReference type="InterPro" id="IPR037066">
    <property type="entry name" value="Plug_dom_sf"/>
</dbReference>
<dbReference type="NCBIfam" id="TIGR04056">
    <property type="entry name" value="OMP_RagA_SusC"/>
    <property type="match status" value="1"/>
</dbReference>
<dbReference type="NCBIfam" id="TIGR04057">
    <property type="entry name" value="SusC_RagA_signa"/>
    <property type="match status" value="1"/>
</dbReference>
<dbReference type="Pfam" id="PF13715">
    <property type="entry name" value="CarbopepD_reg_2"/>
    <property type="match status" value="1"/>
</dbReference>
<dbReference type="SUPFAM" id="SSF56935">
    <property type="entry name" value="Porins"/>
    <property type="match status" value="1"/>
</dbReference>